<gene>
    <name evidence="2" type="ORF">KUTeg_012423</name>
</gene>
<name>A0ABQ9F4M9_TEGGR</name>
<keyword evidence="3" id="KW-1185">Reference proteome</keyword>
<feature type="transmembrane region" description="Helical" evidence="1">
    <location>
        <begin position="41"/>
        <end position="68"/>
    </location>
</feature>
<dbReference type="PANTHER" id="PTHR39074:SF1">
    <property type="entry name" value="AGAP007547-PA"/>
    <property type="match status" value="1"/>
</dbReference>
<keyword evidence="1" id="KW-1133">Transmembrane helix</keyword>
<feature type="transmembrane region" description="Helical" evidence="1">
    <location>
        <begin position="209"/>
        <end position="228"/>
    </location>
</feature>
<keyword evidence="1" id="KW-0812">Transmembrane</keyword>
<keyword evidence="1" id="KW-0472">Membrane</keyword>
<evidence type="ECO:0000313" key="2">
    <source>
        <dbReference type="EMBL" id="KAJ8310558.1"/>
    </source>
</evidence>
<feature type="transmembrane region" description="Helical" evidence="1">
    <location>
        <begin position="240"/>
        <end position="262"/>
    </location>
</feature>
<dbReference type="Proteomes" id="UP001217089">
    <property type="component" value="Unassembled WGS sequence"/>
</dbReference>
<sequence>MHFNKSKPAPGANMMQSYMERRLTDLHYKSGPSIQNYKDKVIAFVIGTVIIALLPYLHIGIFYLKIWVPGKPKVDRKKCRCSCFDTVFRAYESIKYLIPLIREKKLRKSMFVLYLVNLYPHYYSWWSYFSYYNEDFYRYYYHHLYFTVTELIATCMVLHLCDNRNKIVSWKIFVILGINSMHMIVAGIDQFVTHVIVGRSAKFQSARDIGLMVPDLLHIIIPVIELVLMAKNESLTISELCYKEEVLLCVLFIFMGTVFGRIL</sequence>
<proteinExistence type="predicted"/>
<protein>
    <submittedName>
        <fullName evidence="2">Uncharacterized protein</fullName>
    </submittedName>
</protein>
<evidence type="ECO:0000256" key="1">
    <source>
        <dbReference type="SAM" id="Phobius"/>
    </source>
</evidence>
<feature type="transmembrane region" description="Helical" evidence="1">
    <location>
        <begin position="172"/>
        <end position="197"/>
    </location>
</feature>
<feature type="transmembrane region" description="Helical" evidence="1">
    <location>
        <begin position="111"/>
        <end position="128"/>
    </location>
</feature>
<dbReference type="PANTHER" id="PTHR39074">
    <property type="entry name" value="AGAP007547-PA"/>
    <property type="match status" value="1"/>
</dbReference>
<organism evidence="2 3">
    <name type="scientific">Tegillarca granosa</name>
    <name type="common">Malaysian cockle</name>
    <name type="synonym">Anadara granosa</name>
    <dbReference type="NCBI Taxonomy" id="220873"/>
    <lineage>
        <taxon>Eukaryota</taxon>
        <taxon>Metazoa</taxon>
        <taxon>Spiralia</taxon>
        <taxon>Lophotrochozoa</taxon>
        <taxon>Mollusca</taxon>
        <taxon>Bivalvia</taxon>
        <taxon>Autobranchia</taxon>
        <taxon>Pteriomorphia</taxon>
        <taxon>Arcoida</taxon>
        <taxon>Arcoidea</taxon>
        <taxon>Arcidae</taxon>
        <taxon>Tegillarca</taxon>
    </lineage>
</organism>
<feature type="transmembrane region" description="Helical" evidence="1">
    <location>
        <begin position="140"/>
        <end position="160"/>
    </location>
</feature>
<reference evidence="2 3" key="1">
    <citation type="submission" date="2022-12" db="EMBL/GenBank/DDBJ databases">
        <title>Chromosome-level genome of Tegillarca granosa.</title>
        <authorList>
            <person name="Kim J."/>
        </authorList>
    </citation>
    <scope>NUCLEOTIDE SEQUENCE [LARGE SCALE GENOMIC DNA]</scope>
    <source>
        <strain evidence="2">Teg-2019</strain>
        <tissue evidence="2">Adductor muscle</tissue>
    </source>
</reference>
<evidence type="ECO:0000313" key="3">
    <source>
        <dbReference type="Proteomes" id="UP001217089"/>
    </source>
</evidence>
<comment type="caution">
    <text evidence="2">The sequence shown here is derived from an EMBL/GenBank/DDBJ whole genome shotgun (WGS) entry which is preliminary data.</text>
</comment>
<accession>A0ABQ9F4M9</accession>
<dbReference type="EMBL" id="JARBDR010000640">
    <property type="protein sequence ID" value="KAJ8310558.1"/>
    <property type="molecule type" value="Genomic_DNA"/>
</dbReference>